<feature type="domain" description="CCHC-type" evidence="4">
    <location>
        <begin position="201"/>
        <end position="217"/>
    </location>
</feature>
<evidence type="ECO:0000259" key="4">
    <source>
        <dbReference type="PROSITE" id="PS50158"/>
    </source>
</evidence>
<dbReference type="EMBL" id="CVRI01000021">
    <property type="protein sequence ID" value="CRK91813.1"/>
    <property type="molecule type" value="Genomic_DNA"/>
</dbReference>
<protein>
    <submittedName>
        <fullName evidence="5">CLUMA_CG005438, isoform A</fullName>
    </submittedName>
</protein>
<gene>
    <name evidence="5" type="ORF">CLUMA_CG005438</name>
</gene>
<dbReference type="SMART" id="SM00343">
    <property type="entry name" value="ZnF_C2HC"/>
    <property type="match status" value="2"/>
</dbReference>
<evidence type="ECO:0000313" key="5">
    <source>
        <dbReference type="EMBL" id="CRK91813.1"/>
    </source>
</evidence>
<accession>A0A1J1HUY6</accession>
<feature type="region of interest" description="Disordered" evidence="2">
    <location>
        <begin position="325"/>
        <end position="358"/>
    </location>
</feature>
<keyword evidence="1" id="KW-0862">Zinc</keyword>
<feature type="transmembrane region" description="Helical" evidence="3">
    <location>
        <begin position="430"/>
        <end position="457"/>
    </location>
</feature>
<dbReference type="Proteomes" id="UP000183832">
    <property type="component" value="Unassembled WGS sequence"/>
</dbReference>
<keyword evidence="3" id="KW-0472">Membrane</keyword>
<name>A0A1J1HUY6_9DIPT</name>
<dbReference type="AlphaFoldDB" id="A0A1J1HUY6"/>
<dbReference type="SUPFAM" id="SSF57756">
    <property type="entry name" value="Retrovirus zinc finger-like domains"/>
    <property type="match status" value="1"/>
</dbReference>
<keyword evidence="3" id="KW-0812">Transmembrane</keyword>
<keyword evidence="1" id="KW-0863">Zinc-finger</keyword>
<keyword evidence="6" id="KW-1185">Reference proteome</keyword>
<dbReference type="InterPro" id="IPR036875">
    <property type="entry name" value="Znf_CCHC_sf"/>
</dbReference>
<keyword evidence="3" id="KW-1133">Transmembrane helix</keyword>
<evidence type="ECO:0000256" key="1">
    <source>
        <dbReference type="PROSITE-ProRule" id="PRU00047"/>
    </source>
</evidence>
<keyword evidence="1" id="KW-0479">Metal-binding</keyword>
<organism evidence="5 6">
    <name type="scientific">Clunio marinus</name>
    <dbReference type="NCBI Taxonomy" id="568069"/>
    <lineage>
        <taxon>Eukaryota</taxon>
        <taxon>Metazoa</taxon>
        <taxon>Ecdysozoa</taxon>
        <taxon>Arthropoda</taxon>
        <taxon>Hexapoda</taxon>
        <taxon>Insecta</taxon>
        <taxon>Pterygota</taxon>
        <taxon>Neoptera</taxon>
        <taxon>Endopterygota</taxon>
        <taxon>Diptera</taxon>
        <taxon>Nematocera</taxon>
        <taxon>Chironomoidea</taxon>
        <taxon>Chironomidae</taxon>
        <taxon>Clunio</taxon>
    </lineage>
</organism>
<reference evidence="5 6" key="1">
    <citation type="submission" date="2015-04" db="EMBL/GenBank/DDBJ databases">
        <authorList>
            <person name="Syromyatnikov M.Y."/>
            <person name="Popov V.N."/>
        </authorList>
    </citation>
    <scope>NUCLEOTIDE SEQUENCE [LARGE SCALE GENOMIC DNA]</scope>
</reference>
<dbReference type="Pfam" id="PF14223">
    <property type="entry name" value="Retrotran_gag_2"/>
    <property type="match status" value="1"/>
</dbReference>
<dbReference type="PROSITE" id="PS50158">
    <property type="entry name" value="ZF_CCHC"/>
    <property type="match status" value="1"/>
</dbReference>
<dbReference type="InterPro" id="IPR001878">
    <property type="entry name" value="Znf_CCHC"/>
</dbReference>
<sequence>MNLQKLNTSNYDSWSEQIEAILNQKKCWLDLDGADAAKADYAATAKKAYFEIVVRCDSQHTQFIKSVAKYDSVKALNALRDKYEGKGLISRIGILQKCLLMRHQQGTIEKHIDDLRTNYQLLKKKGLTIETMQVANLMITLPSDFGSVLANFINVDEKELNFEDVASAILVEQNRRSIIEGYDVNASAASFNRFDRKKLLKCTRCGKKGHLTESCAQQSSVTHQPNISCTFCGKKNHQASRCFKKLNENNRQNQTQSSHFTSINNEDNKNNETSMYANPYHKAFVASSASINSSLQNKRRSVFNRLSSVIEDEDVMKNFSKITMNGDNTMINQTSKRQREVNESSDETEAPPTPGKNLIFDKNTNKYRTISTIENDPEIEIHCNEKPTKLTQLREAGIMDHIKKPYYELYKEKPNNDPKILTMDDLSAGFVVFLVFLLISIASFLLEIIIAKLIFLLRNEKN</sequence>
<feature type="compositionally biased region" description="Polar residues" evidence="2">
    <location>
        <begin position="325"/>
        <end position="335"/>
    </location>
</feature>
<dbReference type="Gene3D" id="4.10.60.10">
    <property type="entry name" value="Zinc finger, CCHC-type"/>
    <property type="match status" value="1"/>
</dbReference>
<evidence type="ECO:0000256" key="3">
    <source>
        <dbReference type="SAM" id="Phobius"/>
    </source>
</evidence>
<dbReference type="GO" id="GO:0003676">
    <property type="term" value="F:nucleic acid binding"/>
    <property type="evidence" value="ECO:0007669"/>
    <property type="project" value="InterPro"/>
</dbReference>
<proteinExistence type="predicted"/>
<evidence type="ECO:0000313" key="6">
    <source>
        <dbReference type="Proteomes" id="UP000183832"/>
    </source>
</evidence>
<dbReference type="OrthoDB" id="2783063at2759"/>
<feature type="region of interest" description="Disordered" evidence="2">
    <location>
        <begin position="249"/>
        <end position="271"/>
    </location>
</feature>
<evidence type="ECO:0000256" key="2">
    <source>
        <dbReference type="SAM" id="MobiDB-lite"/>
    </source>
</evidence>
<dbReference type="GO" id="GO:0008270">
    <property type="term" value="F:zinc ion binding"/>
    <property type="evidence" value="ECO:0007669"/>
    <property type="project" value="UniProtKB-KW"/>
</dbReference>